<feature type="domain" description="(+)RNA virus helicase C-terminal" evidence="1">
    <location>
        <begin position="798"/>
        <end position="872"/>
    </location>
</feature>
<gene>
    <name evidence="3" type="ORF">BDD14_5484</name>
</gene>
<dbReference type="OrthoDB" id="1634048at2"/>
<evidence type="ECO:0000313" key="4">
    <source>
        <dbReference type="Proteomes" id="UP000292958"/>
    </source>
</evidence>
<dbReference type="Pfam" id="PF01443">
    <property type="entry name" value="Viral_helicase1"/>
    <property type="match status" value="1"/>
</dbReference>
<protein>
    <submittedName>
        <fullName evidence="3">Conjugative relaxase-like TrwC/TraI family protein</fullName>
    </submittedName>
</protein>
<evidence type="ECO:0000259" key="1">
    <source>
        <dbReference type="Pfam" id="PF01443"/>
    </source>
</evidence>
<dbReference type="CDD" id="cd18809">
    <property type="entry name" value="SF1_C_RecD"/>
    <property type="match status" value="1"/>
</dbReference>
<sequence length="1222" mass="135347">MLSISNALNASQAKTYHQMDYASATQSYYNKGGEVKGEWNGKMAASLGLSKEVSPLAFSRLVDGQHPETGEQMVRHRLSQQYENPDGSVTKAVEHRAGWDAQFAPSKSVSLTALVGGDERIREAHREAVKVALSELESYTHARIGGNKPAESTGRFIAATFEHDTARPVDGYAAPQLHTHAVIFNVTEREDGSTRALQERPFFESQNYVGAVYQAELFYRLKNLGYEIERGKSGAPEIKGYSSEYLEASSQRSQKIREHMEQAGVSGPEAAQIAAHATREGKQNLTPQEVLEAHRKMAAEFGNEPQRVVEAARARANQQEQRPENTTHAKEAISFARESIFEREAVADKRAILTTALRRGMGEATFREVRDEFQTQRENGRFRSVESQKYDSERSFTTPETIAAERANVKYVLDGRNSVKPIMGAEQARHQANTKDFLNQSQRQAIEEVLNSSDRIHGLQGLAGTGKTTTLEIIRKGAETEGYKVEGFAPTSKAAGQLRDAGVDATTLQSFLSRKVKATPDEPEPKHLYMLDESSLASTRQMRAFLQKLKPEDRVLVIGDTRQHQAVDAGRPFQQMQEAGMQTSQLDKIMRQKDPELLKAVQHLASNETVKGIELLAEQGRITEVRSAQERIQAIAKDYAARPENTIIISPDNKSRQQINESVRAELLKTGTLSEDGKQLRTLLHRSDMTGADRTWAARYNPGEVLQYTTGSKTEAIDRNSFATVRSVDARSNMLTVEKQDGTTVSYDPKRLRGVNVFTEIERKFATGDRIQFTAGEKKLKVSNRDLATIVKLEDGKMTVELDGKTKRKITFDTEKFRQFDHGYAVTSHSSQGLTAGRVLANIDTDSSRSLINSRLAYVAISRASEDARIYTNNAETLGQRLATDISKTAAVDFRPSTEQTREAVDAFRSNDPAKATELLQNQERVYEYANPDHRVAAVALDYTARPDRAVVVVPDSAERKELTQLIRAELQAQGKISAESHSVPVLVEQKYSNPKLAASYFPGDQIHYRTGSPSIEGIPHDSAATVLSTDAKKNLLTIETRDGEQVSYNPVQLRQQTKQSTVYRQGELDLAVGDRIVFTRPDRENRIRSGDFATLEKVGDNNALTVRMDNGREVTLEAEKAKHIDYGYTVETAKRLSADRIVLTGDSAQLAEQQAALTKLNPKVRDLAIYTSDSANALHKDHGIANGSLLTKEGISNAPNLGSLSEPSSPAIELEGYGIGM</sequence>
<feature type="domain" description="TrwC relaxase" evidence="2">
    <location>
        <begin position="10"/>
        <end position="300"/>
    </location>
</feature>
<keyword evidence="4" id="KW-1185">Reference proteome</keyword>
<dbReference type="InterPro" id="IPR027417">
    <property type="entry name" value="P-loop_NTPase"/>
</dbReference>
<dbReference type="AlphaFoldDB" id="A0A4V2G329"/>
<dbReference type="RefSeq" id="WP_130423700.1">
    <property type="nucleotide sequence ID" value="NZ_SHKW01000002.1"/>
</dbReference>
<dbReference type="NCBIfam" id="TIGR02686">
    <property type="entry name" value="relax_trwC"/>
    <property type="match status" value="1"/>
</dbReference>
<proteinExistence type="predicted"/>
<evidence type="ECO:0000259" key="2">
    <source>
        <dbReference type="Pfam" id="PF08751"/>
    </source>
</evidence>
<dbReference type="Pfam" id="PF08751">
    <property type="entry name" value="TrwC"/>
    <property type="match status" value="1"/>
</dbReference>
<dbReference type="NCBIfam" id="NF041492">
    <property type="entry name" value="MobF"/>
    <property type="match status" value="1"/>
</dbReference>
<evidence type="ECO:0000313" key="3">
    <source>
        <dbReference type="EMBL" id="RZU35436.1"/>
    </source>
</evidence>
<comment type="caution">
    <text evidence="3">The sequence shown here is derived from an EMBL/GenBank/DDBJ whole genome shotgun (WGS) entry which is preliminary data.</text>
</comment>
<dbReference type="Gene3D" id="2.30.30.940">
    <property type="match status" value="2"/>
</dbReference>
<organism evidence="3 4">
    <name type="scientific">Edaphobacter modestus</name>
    <dbReference type="NCBI Taxonomy" id="388466"/>
    <lineage>
        <taxon>Bacteria</taxon>
        <taxon>Pseudomonadati</taxon>
        <taxon>Acidobacteriota</taxon>
        <taxon>Terriglobia</taxon>
        <taxon>Terriglobales</taxon>
        <taxon>Acidobacteriaceae</taxon>
        <taxon>Edaphobacter</taxon>
    </lineage>
</organism>
<dbReference type="EMBL" id="SHKW01000002">
    <property type="protein sequence ID" value="RZU35436.1"/>
    <property type="molecule type" value="Genomic_DNA"/>
</dbReference>
<dbReference type="Gene3D" id="3.40.50.300">
    <property type="entry name" value="P-loop containing nucleotide triphosphate hydrolases"/>
    <property type="match status" value="3"/>
</dbReference>
<reference evidence="3 4" key="1">
    <citation type="submission" date="2019-02" db="EMBL/GenBank/DDBJ databases">
        <title>Genomic Encyclopedia of Archaeal and Bacterial Type Strains, Phase II (KMG-II): from individual species to whole genera.</title>
        <authorList>
            <person name="Goeker M."/>
        </authorList>
    </citation>
    <scope>NUCLEOTIDE SEQUENCE [LARGE SCALE GENOMIC DNA]</scope>
    <source>
        <strain evidence="3 4">DSM 18101</strain>
    </source>
</reference>
<accession>A0A4V2G329</accession>
<name>A0A4V2G329_9BACT</name>
<dbReference type="InterPro" id="IPR014862">
    <property type="entry name" value="TrwC"/>
</dbReference>
<dbReference type="GO" id="GO:0005524">
    <property type="term" value="F:ATP binding"/>
    <property type="evidence" value="ECO:0007669"/>
    <property type="project" value="InterPro"/>
</dbReference>
<dbReference type="SUPFAM" id="SSF52540">
    <property type="entry name" value="P-loop containing nucleoside triphosphate hydrolases"/>
    <property type="match status" value="3"/>
</dbReference>
<dbReference type="Proteomes" id="UP000292958">
    <property type="component" value="Unassembled WGS sequence"/>
</dbReference>
<dbReference type="InterPro" id="IPR027351">
    <property type="entry name" value="(+)RNA_virus_helicase_core_dom"/>
</dbReference>
<dbReference type="InterPro" id="IPR014059">
    <property type="entry name" value="TraI/TrwC_relax"/>
</dbReference>
<dbReference type="Pfam" id="PF13604">
    <property type="entry name" value="AAA_30"/>
    <property type="match status" value="1"/>
</dbReference>
<dbReference type="SUPFAM" id="SSF55464">
    <property type="entry name" value="Origin of replication-binding domain, RBD-like"/>
    <property type="match status" value="1"/>
</dbReference>